<comment type="caution">
    <text evidence="1">The sequence shown here is derived from an EMBL/GenBank/DDBJ whole genome shotgun (WGS) entry which is preliminary data.</text>
</comment>
<evidence type="ECO:0000313" key="2">
    <source>
        <dbReference type="Proteomes" id="UP000034816"/>
    </source>
</evidence>
<accession>A0A0G0C9M8</accession>
<dbReference type="AlphaFoldDB" id="A0A0G0C9M8"/>
<sequence>MEYLKAVIYFLSVLISGERTEYMVANIVDIQQVIYVDIDTALLVNEKDILQLDVLSRKVKKVGERGSNEFVGYYEGLVFCRIEHYIIGSEDEFSTKFTVLDEERDVVSELQFFETIRPLYIDNDIVIATTAVDFLERHFYKISVESGEMEEIFLEDLVKKKNVVAVREDVFGNVWVSYSTRDMAKIMIATLKLNLKIMLNIIPMNVPRPAFTP</sequence>
<evidence type="ECO:0000313" key="1">
    <source>
        <dbReference type="EMBL" id="KKP77923.1"/>
    </source>
</evidence>
<name>A0A0G0C9M8_9BACT</name>
<dbReference type="Proteomes" id="UP000034816">
    <property type="component" value="Unassembled WGS sequence"/>
</dbReference>
<proteinExistence type="predicted"/>
<gene>
    <name evidence="1" type="ORF">UR73_C0007G0008</name>
</gene>
<organism evidence="1 2">
    <name type="scientific">candidate division WS6 bacterium GW2011_GWF1_35_23</name>
    <dbReference type="NCBI Taxonomy" id="1619097"/>
    <lineage>
        <taxon>Bacteria</taxon>
        <taxon>Candidatus Dojkabacteria</taxon>
    </lineage>
</organism>
<protein>
    <submittedName>
        <fullName evidence="1">Uncharacterized protein</fullName>
    </submittedName>
</protein>
<dbReference type="EMBL" id="LBQH01000007">
    <property type="protein sequence ID" value="KKP77923.1"/>
    <property type="molecule type" value="Genomic_DNA"/>
</dbReference>
<reference evidence="1 2" key="1">
    <citation type="journal article" date="2015" name="Nature">
        <title>rRNA introns, odd ribosomes, and small enigmatic genomes across a large radiation of phyla.</title>
        <authorList>
            <person name="Brown C.T."/>
            <person name="Hug L.A."/>
            <person name="Thomas B.C."/>
            <person name="Sharon I."/>
            <person name="Castelle C.J."/>
            <person name="Singh A."/>
            <person name="Wilkins M.J."/>
            <person name="Williams K.H."/>
            <person name="Banfield J.F."/>
        </authorList>
    </citation>
    <scope>NUCLEOTIDE SEQUENCE [LARGE SCALE GENOMIC DNA]</scope>
</reference>